<sequence>MHYTGWPAPADKRAQEVYLRWTVPNMFTEVTTGILSMDQAISKAEKELIEIGYKPAK</sequence>
<dbReference type="EMBL" id="BARU01011654">
    <property type="protein sequence ID" value="GAH32194.1"/>
    <property type="molecule type" value="Genomic_DNA"/>
</dbReference>
<proteinExistence type="predicted"/>
<dbReference type="AlphaFoldDB" id="X1FS54"/>
<evidence type="ECO:0000313" key="1">
    <source>
        <dbReference type="EMBL" id="GAH32194.1"/>
    </source>
</evidence>
<gene>
    <name evidence="1" type="ORF">S03H2_21807</name>
</gene>
<name>X1FS54_9ZZZZ</name>
<comment type="caution">
    <text evidence="1">The sequence shown here is derived from an EMBL/GenBank/DDBJ whole genome shotgun (WGS) entry which is preliminary data.</text>
</comment>
<accession>X1FS54</accession>
<reference evidence="1" key="1">
    <citation type="journal article" date="2014" name="Front. Microbiol.">
        <title>High frequency of phylogenetically diverse reductive dehalogenase-homologous genes in deep subseafloor sedimentary metagenomes.</title>
        <authorList>
            <person name="Kawai M."/>
            <person name="Futagami T."/>
            <person name="Toyoda A."/>
            <person name="Takaki Y."/>
            <person name="Nishi S."/>
            <person name="Hori S."/>
            <person name="Arai W."/>
            <person name="Tsubouchi T."/>
            <person name="Morono Y."/>
            <person name="Uchiyama I."/>
            <person name="Ito T."/>
            <person name="Fujiyama A."/>
            <person name="Inagaki F."/>
            <person name="Takami H."/>
        </authorList>
    </citation>
    <scope>NUCLEOTIDE SEQUENCE</scope>
    <source>
        <strain evidence="1">Expedition CK06-06</strain>
    </source>
</reference>
<protein>
    <submittedName>
        <fullName evidence="1">Uncharacterized protein</fullName>
    </submittedName>
</protein>
<organism evidence="1">
    <name type="scientific">marine sediment metagenome</name>
    <dbReference type="NCBI Taxonomy" id="412755"/>
    <lineage>
        <taxon>unclassified sequences</taxon>
        <taxon>metagenomes</taxon>
        <taxon>ecological metagenomes</taxon>
    </lineage>
</organism>